<name>A0A0J6C7K6_9BORD</name>
<evidence type="ECO:0000256" key="8">
    <source>
        <dbReference type="HAMAP-Rule" id="MF_00238"/>
    </source>
</evidence>
<dbReference type="EMBL" id="CP016440">
    <property type="protein sequence ID" value="ANY15607.1"/>
    <property type="molecule type" value="Genomic_DNA"/>
</dbReference>
<dbReference type="RefSeq" id="WP_043212870.1">
    <property type="nucleotide sequence ID" value="NZ_CAJGUP010000214.1"/>
</dbReference>
<keyword evidence="3 8" id="KW-0547">Nucleotide-binding</keyword>
<dbReference type="KEGG" id="bpdz:BBN53_06640"/>
<evidence type="ECO:0000256" key="3">
    <source>
        <dbReference type="ARBA" id="ARBA00022741"/>
    </source>
</evidence>
<feature type="binding site" evidence="8">
    <location>
        <begin position="16"/>
        <end position="24"/>
    </location>
    <ligand>
        <name>ATP</name>
        <dbReference type="ChEBI" id="CHEBI:30616"/>
    </ligand>
</feature>
<dbReference type="PANTHER" id="PTHR21299:SF2">
    <property type="entry name" value="CYTIDYLATE KINASE"/>
    <property type="match status" value="1"/>
</dbReference>
<dbReference type="GO" id="GO:0006220">
    <property type="term" value="P:pyrimidine nucleotide metabolic process"/>
    <property type="evidence" value="ECO:0007669"/>
    <property type="project" value="UniProtKB-UniRule"/>
</dbReference>
<dbReference type="CDD" id="cd02020">
    <property type="entry name" value="CMPK"/>
    <property type="match status" value="1"/>
</dbReference>
<dbReference type="HAMAP" id="MF_00238">
    <property type="entry name" value="Cytidyl_kinase_type1"/>
    <property type="match status" value="1"/>
</dbReference>
<evidence type="ECO:0000313" key="12">
    <source>
        <dbReference type="Proteomes" id="UP000053096"/>
    </source>
</evidence>
<reference evidence="10 13" key="2">
    <citation type="submission" date="2016-07" db="EMBL/GenBank/DDBJ databases">
        <title>Complete genome sequences of Bordetella pseudohinzii.</title>
        <authorList>
            <person name="Spilker T."/>
            <person name="Darrah R."/>
            <person name="LiPuma J.J."/>
        </authorList>
    </citation>
    <scope>NUCLEOTIDE SEQUENCE [LARGE SCALE GENOMIC DNA]</scope>
    <source>
        <strain evidence="10 13">HI4681</strain>
    </source>
</reference>
<organism evidence="11 12">
    <name type="scientific">Bordetella pseudohinzii</name>
    <dbReference type="NCBI Taxonomy" id="1331258"/>
    <lineage>
        <taxon>Bacteria</taxon>
        <taxon>Pseudomonadati</taxon>
        <taxon>Pseudomonadota</taxon>
        <taxon>Betaproteobacteria</taxon>
        <taxon>Burkholderiales</taxon>
        <taxon>Alcaligenaceae</taxon>
        <taxon>Bordetella</taxon>
    </lineage>
</organism>
<dbReference type="EC" id="2.7.4.25" evidence="8"/>
<dbReference type="AlphaFoldDB" id="A0A0J6C7K6"/>
<dbReference type="InterPro" id="IPR027417">
    <property type="entry name" value="P-loop_NTPase"/>
</dbReference>
<keyword evidence="2 8" id="KW-0808">Transferase</keyword>
<dbReference type="SUPFAM" id="SSF52540">
    <property type="entry name" value="P-loop containing nucleoside triphosphate hydrolases"/>
    <property type="match status" value="1"/>
</dbReference>
<evidence type="ECO:0000313" key="11">
    <source>
        <dbReference type="EMBL" id="CUI56229.1"/>
    </source>
</evidence>
<dbReference type="Gene3D" id="3.40.50.300">
    <property type="entry name" value="P-loop containing nucleotide triphosphate hydrolases"/>
    <property type="match status" value="1"/>
</dbReference>
<dbReference type="NCBIfam" id="TIGR00017">
    <property type="entry name" value="cmk"/>
    <property type="match status" value="1"/>
</dbReference>
<dbReference type="GO" id="GO:0036431">
    <property type="term" value="F:dCMP kinase activity"/>
    <property type="evidence" value="ECO:0007669"/>
    <property type="project" value="InterPro"/>
</dbReference>
<dbReference type="GO" id="GO:0015949">
    <property type="term" value="P:nucleobase-containing small molecule interconversion"/>
    <property type="evidence" value="ECO:0007669"/>
    <property type="project" value="TreeGrafter"/>
</dbReference>
<sequence length="228" mass="24501">MCSDSAGPVPVITIDGPTASGKGTIAHRVGKALGFSVLDSGALYRLTALAALDGGVRPEDEAAVAGVAQALDVRFDGPHMYLKGVDVGHEIRQEHVGNYASRVAAYPAVRQALLERQRAFRQPPGLVADGRDMGTVVFPDASLKIFLIADVQARAQRRYKQLIDKGISANLADLLRDMRERDARDTQRAVAPLAPAPDAQVLDSSKLTIEQTVQAVLERWRDRQGPAS</sequence>
<accession>A0A0J6C7K6</accession>
<reference evidence="11 12" key="1">
    <citation type="submission" date="2015-09" db="EMBL/GenBank/DDBJ databases">
        <authorList>
            <person name="Jackson K.R."/>
            <person name="Lunt B.L."/>
            <person name="Fisher J.N.B."/>
            <person name="Gardner A.V."/>
            <person name="Bailey M.E."/>
            <person name="Deus L.M."/>
            <person name="Earl A.S."/>
            <person name="Gibby P.D."/>
            <person name="Hartmann K.A."/>
            <person name="Liu J.E."/>
            <person name="Manci A.M."/>
            <person name="Nielsen D.A."/>
            <person name="Solomon M.B."/>
            <person name="Breakwell D.P."/>
            <person name="Burnett S.H."/>
            <person name="Grose J.H."/>
        </authorList>
    </citation>
    <scope>NUCLEOTIDE SEQUENCE [LARGE SCALE GENOMIC DNA]</scope>
    <source>
        <strain evidence="11 12">2789STDY5608636</strain>
    </source>
</reference>
<evidence type="ECO:0000256" key="4">
    <source>
        <dbReference type="ARBA" id="ARBA00022777"/>
    </source>
</evidence>
<gene>
    <name evidence="8 11" type="primary">cmk</name>
    <name evidence="10" type="ORF">BBN53_06640</name>
    <name evidence="11" type="ORF">ERS370011_01177</name>
</gene>
<evidence type="ECO:0000256" key="1">
    <source>
        <dbReference type="ARBA" id="ARBA00009427"/>
    </source>
</evidence>
<comment type="similarity">
    <text evidence="1 8">Belongs to the cytidylate kinase family. Type 1 subfamily.</text>
</comment>
<dbReference type="InterPro" id="IPR011994">
    <property type="entry name" value="Cytidylate_kinase_dom"/>
</dbReference>
<keyword evidence="8" id="KW-0963">Cytoplasm</keyword>
<evidence type="ECO:0000256" key="2">
    <source>
        <dbReference type="ARBA" id="ARBA00022679"/>
    </source>
</evidence>
<dbReference type="GO" id="GO:0005829">
    <property type="term" value="C:cytosol"/>
    <property type="evidence" value="ECO:0007669"/>
    <property type="project" value="TreeGrafter"/>
</dbReference>
<keyword evidence="5 8" id="KW-0067">ATP-binding</keyword>
<evidence type="ECO:0000256" key="5">
    <source>
        <dbReference type="ARBA" id="ARBA00022840"/>
    </source>
</evidence>
<comment type="subcellular location">
    <subcellularLocation>
        <location evidence="8">Cytoplasm</location>
    </subcellularLocation>
</comment>
<dbReference type="InterPro" id="IPR003136">
    <property type="entry name" value="Cytidylate_kin"/>
</dbReference>
<dbReference type="Proteomes" id="UP000092950">
    <property type="component" value="Chromosome"/>
</dbReference>
<dbReference type="Pfam" id="PF02224">
    <property type="entry name" value="Cytidylate_kin"/>
    <property type="match status" value="1"/>
</dbReference>
<keyword evidence="4 8" id="KW-0418">Kinase</keyword>
<evidence type="ECO:0000313" key="13">
    <source>
        <dbReference type="Proteomes" id="UP000092950"/>
    </source>
</evidence>
<evidence type="ECO:0000313" key="10">
    <source>
        <dbReference type="EMBL" id="ANY15607.1"/>
    </source>
</evidence>
<dbReference type="Proteomes" id="UP000053096">
    <property type="component" value="Unassembled WGS sequence"/>
</dbReference>
<feature type="domain" description="Cytidylate kinase" evidence="9">
    <location>
        <begin position="12"/>
        <end position="219"/>
    </location>
</feature>
<dbReference type="GO" id="GO:0005524">
    <property type="term" value="F:ATP binding"/>
    <property type="evidence" value="ECO:0007669"/>
    <property type="project" value="UniProtKB-UniRule"/>
</dbReference>
<accession>A0A0M7DRF9</accession>
<dbReference type="EMBL" id="CYTV01000002">
    <property type="protein sequence ID" value="CUI56229.1"/>
    <property type="molecule type" value="Genomic_DNA"/>
</dbReference>
<evidence type="ECO:0000256" key="6">
    <source>
        <dbReference type="ARBA" id="ARBA00047615"/>
    </source>
</evidence>
<dbReference type="PANTHER" id="PTHR21299">
    <property type="entry name" value="CYTIDYLATE KINASE/PANTOATE-BETA-ALANINE LIGASE"/>
    <property type="match status" value="1"/>
</dbReference>
<comment type="catalytic activity">
    <reaction evidence="6 8">
        <text>dCMP + ATP = dCDP + ADP</text>
        <dbReference type="Rhea" id="RHEA:25094"/>
        <dbReference type="ChEBI" id="CHEBI:30616"/>
        <dbReference type="ChEBI" id="CHEBI:57566"/>
        <dbReference type="ChEBI" id="CHEBI:58593"/>
        <dbReference type="ChEBI" id="CHEBI:456216"/>
        <dbReference type="EC" id="2.7.4.25"/>
    </reaction>
</comment>
<comment type="catalytic activity">
    <reaction evidence="7 8">
        <text>CMP + ATP = CDP + ADP</text>
        <dbReference type="Rhea" id="RHEA:11600"/>
        <dbReference type="ChEBI" id="CHEBI:30616"/>
        <dbReference type="ChEBI" id="CHEBI:58069"/>
        <dbReference type="ChEBI" id="CHEBI:60377"/>
        <dbReference type="ChEBI" id="CHEBI:456216"/>
        <dbReference type="EC" id="2.7.4.25"/>
    </reaction>
</comment>
<proteinExistence type="inferred from homology"/>
<keyword evidence="13" id="KW-1185">Reference proteome</keyword>
<evidence type="ECO:0000259" key="9">
    <source>
        <dbReference type="Pfam" id="PF02224"/>
    </source>
</evidence>
<protein>
    <recommendedName>
        <fullName evidence="8">Cytidylate kinase</fullName>
        <shortName evidence="8">CK</shortName>
        <ecNumber evidence="8">2.7.4.25</ecNumber>
    </recommendedName>
    <alternativeName>
        <fullName evidence="8">Cytidine monophosphate kinase</fullName>
        <shortName evidence="8">CMP kinase</shortName>
    </alternativeName>
</protein>
<evidence type="ECO:0000256" key="7">
    <source>
        <dbReference type="ARBA" id="ARBA00048478"/>
    </source>
</evidence>
<dbReference type="OrthoDB" id="9807434at2"/>